<feature type="domain" description="AB hydrolase-1" evidence="1">
    <location>
        <begin position="25"/>
        <end position="265"/>
    </location>
</feature>
<keyword evidence="2" id="KW-0378">Hydrolase</keyword>
<dbReference type="PANTHER" id="PTHR43433:SF5">
    <property type="entry name" value="AB HYDROLASE-1 DOMAIN-CONTAINING PROTEIN"/>
    <property type="match status" value="1"/>
</dbReference>
<dbReference type="SUPFAM" id="SSF53474">
    <property type="entry name" value="alpha/beta-Hydrolases"/>
    <property type="match status" value="1"/>
</dbReference>
<comment type="caution">
    <text evidence="2">The sequence shown here is derived from an EMBL/GenBank/DDBJ whole genome shotgun (WGS) entry which is preliminary data.</text>
</comment>
<dbReference type="Gene3D" id="3.40.50.1820">
    <property type="entry name" value="alpha/beta hydrolase"/>
    <property type="match status" value="1"/>
</dbReference>
<gene>
    <name evidence="2" type="ORF">C6Y45_13300</name>
</gene>
<keyword evidence="3" id="KW-1185">Reference proteome</keyword>
<evidence type="ECO:0000313" key="3">
    <source>
        <dbReference type="Proteomes" id="UP000240509"/>
    </source>
</evidence>
<reference evidence="2 3" key="1">
    <citation type="submission" date="2018-03" db="EMBL/GenBank/DDBJ databases">
        <title>Alkalicoccus saliphilus sp. nov., isolated from a mineral pool.</title>
        <authorList>
            <person name="Zhao B."/>
        </authorList>
    </citation>
    <scope>NUCLEOTIDE SEQUENCE [LARGE SCALE GENOMIC DNA]</scope>
    <source>
        <strain evidence="2 3">6AG</strain>
    </source>
</reference>
<protein>
    <submittedName>
        <fullName evidence="2">Alpha/beta hydrolase</fullName>
    </submittedName>
</protein>
<dbReference type="InterPro" id="IPR000073">
    <property type="entry name" value="AB_hydrolase_1"/>
</dbReference>
<dbReference type="InterPro" id="IPR029058">
    <property type="entry name" value="AB_hydrolase_fold"/>
</dbReference>
<dbReference type="PANTHER" id="PTHR43433">
    <property type="entry name" value="HYDROLASE, ALPHA/BETA FOLD FAMILY PROTEIN"/>
    <property type="match status" value="1"/>
</dbReference>
<dbReference type="InterPro" id="IPR050471">
    <property type="entry name" value="AB_hydrolase"/>
</dbReference>
<organism evidence="2 3">
    <name type="scientific">Alkalicoccus saliphilus</name>
    <dbReference type="NCBI Taxonomy" id="200989"/>
    <lineage>
        <taxon>Bacteria</taxon>
        <taxon>Bacillati</taxon>
        <taxon>Bacillota</taxon>
        <taxon>Bacilli</taxon>
        <taxon>Bacillales</taxon>
        <taxon>Bacillaceae</taxon>
        <taxon>Alkalicoccus</taxon>
    </lineage>
</organism>
<evidence type="ECO:0000259" key="1">
    <source>
        <dbReference type="Pfam" id="PF00561"/>
    </source>
</evidence>
<dbReference type="AlphaFoldDB" id="A0A2T4U3U4"/>
<evidence type="ECO:0000313" key="2">
    <source>
        <dbReference type="EMBL" id="PTL38074.1"/>
    </source>
</evidence>
<sequence>MRSVYGTFTKENWTIEYTIHGEGIPLLMFHGGHSSCFEEAGYQPLIDSGFSVITPSRAGYGGTSASIVRTLQEACRAYEALLQHLKVGRVHVVAASAGGPTGIAFSAAFPELVRSLTLQSAVTKEWLKPEDRTYKAARILFHPKTEKYTWQLIASLSSLFPRFMLKQMFSSFSLLTYAEASDRIGRGDHLILSSMNRRQRSGEGFLIDLEQTKMITVEQLEAISSPVLIMHSRFDSSVPVEHAQHAASHIPHTAVELLDSWGHIIWLGDRAEEVDEKLLAFLKDHEQKL</sequence>
<proteinExistence type="predicted"/>
<accession>A0A2T4U3U4</accession>
<name>A0A2T4U3U4_9BACI</name>
<dbReference type="Proteomes" id="UP000240509">
    <property type="component" value="Unassembled WGS sequence"/>
</dbReference>
<dbReference type="RefSeq" id="WP_107585720.1">
    <property type="nucleotide sequence ID" value="NZ_PZJJ01000025.1"/>
</dbReference>
<dbReference type="OrthoDB" id="9773293at2"/>
<dbReference type="EMBL" id="PZJJ01000025">
    <property type="protein sequence ID" value="PTL38074.1"/>
    <property type="molecule type" value="Genomic_DNA"/>
</dbReference>
<dbReference type="Pfam" id="PF00561">
    <property type="entry name" value="Abhydrolase_1"/>
    <property type="match status" value="1"/>
</dbReference>
<dbReference type="GO" id="GO:0016787">
    <property type="term" value="F:hydrolase activity"/>
    <property type="evidence" value="ECO:0007669"/>
    <property type="project" value="UniProtKB-KW"/>
</dbReference>